<keyword evidence="2" id="KW-0378">Hydrolase</keyword>
<evidence type="ECO:0000259" key="1">
    <source>
        <dbReference type="PROSITE" id="PS51910"/>
    </source>
</evidence>
<dbReference type="PROSITE" id="PS51910">
    <property type="entry name" value="GH18_2"/>
    <property type="match status" value="1"/>
</dbReference>
<dbReference type="PANTHER" id="PTHR11177:SF317">
    <property type="entry name" value="CHITINASE 12-RELATED"/>
    <property type="match status" value="1"/>
</dbReference>
<organism evidence="2">
    <name type="scientific">uncultured organism</name>
    <dbReference type="NCBI Taxonomy" id="155900"/>
    <lineage>
        <taxon>unclassified sequences</taxon>
        <taxon>environmental samples</taxon>
    </lineage>
</organism>
<proteinExistence type="predicted"/>
<dbReference type="AlphaFoldDB" id="T2KG42"/>
<dbReference type="InterPro" id="IPR017853">
    <property type="entry name" value="GH"/>
</dbReference>
<accession>T2KG42</accession>
<feature type="domain" description="GH18" evidence="1">
    <location>
        <begin position="1"/>
        <end position="84"/>
    </location>
</feature>
<dbReference type="EMBL" id="HG315943">
    <property type="protein sequence ID" value="CDF77232.1"/>
    <property type="molecule type" value="Genomic_DNA"/>
</dbReference>
<dbReference type="Gene3D" id="3.20.20.80">
    <property type="entry name" value="Glycosidases"/>
    <property type="match status" value="1"/>
</dbReference>
<feature type="non-terminal residue" evidence="2">
    <location>
        <position position="84"/>
    </location>
</feature>
<evidence type="ECO:0000313" key="2">
    <source>
        <dbReference type="EMBL" id="CDF77232.1"/>
    </source>
</evidence>
<reference evidence="2" key="2">
    <citation type="submission" date="2013-08" db="EMBL/GenBank/DDBJ databases">
        <title>Chitin Hydrolysis in an Aerated Soil and Associated Known and Novel chiA Genotypes.</title>
        <authorList>
            <person name="Wieczorek A.S."/>
            <person name="Hetz S.A."/>
            <person name="Drake H.L."/>
            <person name="Kolb S."/>
        </authorList>
    </citation>
    <scope>NUCLEOTIDE SEQUENCE</scope>
</reference>
<dbReference type="GO" id="GO:0016787">
    <property type="term" value="F:hydrolase activity"/>
    <property type="evidence" value="ECO:0007669"/>
    <property type="project" value="UniProtKB-KW"/>
</dbReference>
<gene>
    <name evidence="2" type="primary">chiA like gene</name>
</gene>
<dbReference type="SUPFAM" id="SSF51445">
    <property type="entry name" value="(Trans)glycosidases"/>
    <property type="match status" value="1"/>
</dbReference>
<dbReference type="PANTHER" id="PTHR11177">
    <property type="entry name" value="CHITINASE"/>
    <property type="match status" value="1"/>
</dbReference>
<dbReference type="GO" id="GO:0005975">
    <property type="term" value="P:carbohydrate metabolic process"/>
    <property type="evidence" value="ECO:0007669"/>
    <property type="project" value="InterPro"/>
</dbReference>
<protein>
    <submittedName>
        <fullName evidence="2">Family 18 glycoside hydrolase</fullName>
    </submittedName>
</protein>
<dbReference type="InterPro" id="IPR001223">
    <property type="entry name" value="Glyco_hydro18_cat"/>
</dbReference>
<dbReference type="Pfam" id="PF00704">
    <property type="entry name" value="Glyco_hydro_18"/>
    <property type="match status" value="1"/>
</dbReference>
<reference evidence="2" key="1">
    <citation type="submission" date="2013-05" db="EMBL/GenBank/DDBJ databases">
        <authorList>
            <person name="Wieczorek A."/>
        </authorList>
    </citation>
    <scope>NUCLEOTIDE SEQUENCE</scope>
</reference>
<sequence>VDIDWEYPGIYRAADGNDRGNPAGYEDNANFTLLLKDLKGKMGSKVVAIGISAAKEKIVKTTPGEYINYVDFVNVMSYDLYGAW</sequence>
<feature type="non-terminal residue" evidence="2">
    <location>
        <position position="1"/>
    </location>
</feature>
<name>T2KG42_9ZZZZ</name>
<dbReference type="InterPro" id="IPR050314">
    <property type="entry name" value="Glycosyl_Hydrlase_18"/>
</dbReference>